<dbReference type="GO" id="GO:0016020">
    <property type="term" value="C:membrane"/>
    <property type="evidence" value="ECO:0007669"/>
    <property type="project" value="UniProtKB-SubCell"/>
</dbReference>
<keyword evidence="3" id="KW-0479">Metal-binding</keyword>
<feature type="signal peptide" evidence="11">
    <location>
        <begin position="1"/>
        <end position="24"/>
    </location>
</feature>
<evidence type="ECO:0000256" key="9">
    <source>
        <dbReference type="SAM" id="MobiDB-lite"/>
    </source>
</evidence>
<feature type="region of interest" description="Disordered" evidence="9">
    <location>
        <begin position="82"/>
        <end position="101"/>
    </location>
</feature>
<dbReference type="STRING" id="763665.A0A2G5BCI0"/>
<evidence type="ECO:0000256" key="6">
    <source>
        <dbReference type="ARBA" id="ARBA00022989"/>
    </source>
</evidence>
<proteinExistence type="predicted"/>
<evidence type="ECO:0000313" key="14">
    <source>
        <dbReference type="Proteomes" id="UP000242474"/>
    </source>
</evidence>
<dbReference type="PROSITE" id="PS50089">
    <property type="entry name" value="ZF_RING_2"/>
    <property type="match status" value="1"/>
</dbReference>
<feature type="transmembrane region" description="Helical" evidence="10">
    <location>
        <begin position="216"/>
        <end position="238"/>
    </location>
</feature>
<accession>A0A2G5BCI0</accession>
<dbReference type="InterPro" id="IPR013083">
    <property type="entry name" value="Znf_RING/FYVE/PHD"/>
</dbReference>
<evidence type="ECO:0000256" key="4">
    <source>
        <dbReference type="ARBA" id="ARBA00022771"/>
    </source>
</evidence>
<sequence length="435" mass="48560">MWLDARALLIVLLPTLLLLCHVHGLPKEMVISYRTCVDGEGCHIIEQTSFHDSHILLLTSTSYQRHLQGRLIDMGAGCPSPGHGHGNANSVTSVGSGPRKSKHNHQTIGLVQCGQCPLSDMLREAERIGASGVVVANTNECGRPTREFLESAAHIRVPVTFVASKVIKEIRSMQQRAEALKLDQPQPEGKTRRQAFVYVSILDDGLRRESNIVNHILASTHILLAAMVILALFVYLSLACSIGSLRYIPREIAPEIFGHRPEPIDKEVLEKLPLVPVEWNMGGFYDTDEESQYETPSCEINPETEAIQQQLAGIIVRCGEGAYSFTEENTCAISLDKYGHNELLRLLPCKHAFHQKCIDTWLLSDYMTTHCPICKSSIIDGLRILNKHGYSKILNLLYGTSNCEEESAYKPNNAFPLCIYYAIRDCAAKLWNRRT</sequence>
<keyword evidence="7 10" id="KW-0472">Membrane</keyword>
<evidence type="ECO:0000256" key="3">
    <source>
        <dbReference type="ARBA" id="ARBA00022723"/>
    </source>
</evidence>
<dbReference type="Pfam" id="PF13639">
    <property type="entry name" value="zf-RING_2"/>
    <property type="match status" value="1"/>
</dbReference>
<name>A0A2G5BCI0_COERN</name>
<feature type="chain" id="PRO_5013895576" description="RING-type domain-containing protein" evidence="11">
    <location>
        <begin position="25"/>
        <end position="435"/>
    </location>
</feature>
<evidence type="ECO:0000313" key="13">
    <source>
        <dbReference type="EMBL" id="PIA16701.1"/>
    </source>
</evidence>
<evidence type="ECO:0000256" key="2">
    <source>
        <dbReference type="ARBA" id="ARBA00022692"/>
    </source>
</evidence>
<dbReference type="AlphaFoldDB" id="A0A2G5BCI0"/>
<evidence type="ECO:0000256" key="11">
    <source>
        <dbReference type="SAM" id="SignalP"/>
    </source>
</evidence>
<reference evidence="13 14" key="1">
    <citation type="journal article" date="2015" name="Genome Biol. Evol.">
        <title>Phylogenomic analyses indicate that early fungi evolved digesting cell walls of algal ancestors of land plants.</title>
        <authorList>
            <person name="Chang Y."/>
            <person name="Wang S."/>
            <person name="Sekimoto S."/>
            <person name="Aerts A.L."/>
            <person name="Choi C."/>
            <person name="Clum A."/>
            <person name="LaButti K.M."/>
            <person name="Lindquist E.A."/>
            <person name="Yee Ngan C."/>
            <person name="Ohm R.A."/>
            <person name="Salamov A.A."/>
            <person name="Grigoriev I.V."/>
            <person name="Spatafora J.W."/>
            <person name="Berbee M.L."/>
        </authorList>
    </citation>
    <scope>NUCLEOTIDE SEQUENCE [LARGE SCALE GENOMIC DNA]</scope>
    <source>
        <strain evidence="13 14">NRRL 1564</strain>
    </source>
</reference>
<dbReference type="Pfam" id="PF02225">
    <property type="entry name" value="PA"/>
    <property type="match status" value="1"/>
</dbReference>
<gene>
    <name evidence="13" type="ORF">COEREDRAFT_81063</name>
</gene>
<dbReference type="CDD" id="cd16473">
    <property type="entry name" value="RING-H2_RNF103"/>
    <property type="match status" value="1"/>
</dbReference>
<comment type="subcellular location">
    <subcellularLocation>
        <location evidence="1">Membrane</location>
    </subcellularLocation>
</comment>
<protein>
    <recommendedName>
        <fullName evidence="12">RING-type domain-containing protein</fullName>
    </recommendedName>
</protein>
<evidence type="ECO:0000256" key="10">
    <source>
        <dbReference type="SAM" id="Phobius"/>
    </source>
</evidence>
<dbReference type="SUPFAM" id="SSF57850">
    <property type="entry name" value="RING/U-box"/>
    <property type="match status" value="1"/>
</dbReference>
<organism evidence="13 14">
    <name type="scientific">Coemansia reversa (strain ATCC 12441 / NRRL 1564)</name>
    <dbReference type="NCBI Taxonomy" id="763665"/>
    <lineage>
        <taxon>Eukaryota</taxon>
        <taxon>Fungi</taxon>
        <taxon>Fungi incertae sedis</taxon>
        <taxon>Zoopagomycota</taxon>
        <taxon>Kickxellomycotina</taxon>
        <taxon>Kickxellomycetes</taxon>
        <taxon>Kickxellales</taxon>
        <taxon>Kickxellaceae</taxon>
        <taxon>Coemansia</taxon>
    </lineage>
</organism>
<dbReference type="SMART" id="SM00184">
    <property type="entry name" value="RING"/>
    <property type="match status" value="1"/>
</dbReference>
<dbReference type="EMBL" id="KZ303498">
    <property type="protein sequence ID" value="PIA16701.1"/>
    <property type="molecule type" value="Genomic_DNA"/>
</dbReference>
<dbReference type="PANTHER" id="PTHR46539">
    <property type="entry name" value="E3 UBIQUITIN-PROTEIN LIGASE ATL42"/>
    <property type="match status" value="1"/>
</dbReference>
<dbReference type="Gene3D" id="3.30.40.10">
    <property type="entry name" value="Zinc/RING finger domain, C3HC4 (zinc finger)"/>
    <property type="match status" value="1"/>
</dbReference>
<keyword evidence="2 10" id="KW-0812">Transmembrane</keyword>
<keyword evidence="14" id="KW-1185">Reference proteome</keyword>
<evidence type="ECO:0000256" key="7">
    <source>
        <dbReference type="ARBA" id="ARBA00023136"/>
    </source>
</evidence>
<dbReference type="InterPro" id="IPR003137">
    <property type="entry name" value="PA_domain"/>
</dbReference>
<keyword evidence="5" id="KW-0862">Zinc</keyword>
<evidence type="ECO:0000256" key="5">
    <source>
        <dbReference type="ARBA" id="ARBA00022833"/>
    </source>
</evidence>
<keyword evidence="6 10" id="KW-1133">Transmembrane helix</keyword>
<feature type="domain" description="RING-type" evidence="12">
    <location>
        <begin position="331"/>
        <end position="375"/>
    </location>
</feature>
<evidence type="ECO:0000256" key="8">
    <source>
        <dbReference type="PROSITE-ProRule" id="PRU00175"/>
    </source>
</evidence>
<keyword evidence="4 8" id="KW-0863">Zinc-finger</keyword>
<evidence type="ECO:0000259" key="12">
    <source>
        <dbReference type="PROSITE" id="PS50089"/>
    </source>
</evidence>
<dbReference type="GO" id="GO:0008270">
    <property type="term" value="F:zinc ion binding"/>
    <property type="evidence" value="ECO:0007669"/>
    <property type="project" value="UniProtKB-KW"/>
</dbReference>
<dbReference type="OrthoDB" id="8062037at2759"/>
<dbReference type="InterPro" id="IPR001841">
    <property type="entry name" value="Znf_RING"/>
</dbReference>
<dbReference type="PANTHER" id="PTHR46539:SF1">
    <property type="entry name" value="E3 UBIQUITIN-PROTEIN LIGASE ATL42"/>
    <property type="match status" value="1"/>
</dbReference>
<dbReference type="Proteomes" id="UP000242474">
    <property type="component" value="Unassembled WGS sequence"/>
</dbReference>
<keyword evidence="11" id="KW-0732">Signal</keyword>
<evidence type="ECO:0000256" key="1">
    <source>
        <dbReference type="ARBA" id="ARBA00004370"/>
    </source>
</evidence>
<dbReference type="Gene3D" id="3.50.30.30">
    <property type="match status" value="1"/>
</dbReference>